<dbReference type="PANTHER" id="PTHR10366">
    <property type="entry name" value="NAD DEPENDENT EPIMERASE/DEHYDRATASE"/>
    <property type="match status" value="1"/>
</dbReference>
<dbReference type="SUPFAM" id="SSF51735">
    <property type="entry name" value="NAD(P)-binding Rossmann-fold domains"/>
    <property type="match status" value="1"/>
</dbReference>
<dbReference type="InterPro" id="IPR036291">
    <property type="entry name" value="NAD(P)-bd_dom_sf"/>
</dbReference>
<protein>
    <recommendedName>
        <fullName evidence="2">NAD-dependent epimerase/dehydratase domain-containing protein</fullName>
    </recommendedName>
</protein>
<dbReference type="Proteomes" id="UP001497522">
    <property type="component" value="Chromosome 1"/>
</dbReference>
<dbReference type="Pfam" id="PF01370">
    <property type="entry name" value="Epimerase"/>
    <property type="match status" value="1"/>
</dbReference>
<feature type="domain" description="NAD-dependent epimerase/dehydratase" evidence="2">
    <location>
        <begin position="3"/>
        <end position="86"/>
    </location>
</feature>
<accession>A0ABP1A4K4</accession>
<evidence type="ECO:0000259" key="2">
    <source>
        <dbReference type="Pfam" id="PF01370"/>
    </source>
</evidence>
<keyword evidence="1" id="KW-0560">Oxidoreductase</keyword>
<dbReference type="InterPro" id="IPR001509">
    <property type="entry name" value="Epimerase_deHydtase"/>
</dbReference>
<name>A0ABP1A4K4_9BRYO</name>
<keyword evidence="4" id="KW-1185">Reference proteome</keyword>
<dbReference type="EMBL" id="OZ023702">
    <property type="protein sequence ID" value="CAK9857466.1"/>
    <property type="molecule type" value="Genomic_DNA"/>
</dbReference>
<evidence type="ECO:0000313" key="3">
    <source>
        <dbReference type="EMBL" id="CAK9857466.1"/>
    </source>
</evidence>
<dbReference type="Gene3D" id="3.40.50.720">
    <property type="entry name" value="NAD(P)-binding Rossmann-like Domain"/>
    <property type="match status" value="1"/>
</dbReference>
<organism evidence="3 4">
    <name type="scientific">Sphagnum jensenii</name>
    <dbReference type="NCBI Taxonomy" id="128206"/>
    <lineage>
        <taxon>Eukaryota</taxon>
        <taxon>Viridiplantae</taxon>
        <taxon>Streptophyta</taxon>
        <taxon>Embryophyta</taxon>
        <taxon>Bryophyta</taxon>
        <taxon>Sphagnophytina</taxon>
        <taxon>Sphagnopsida</taxon>
        <taxon>Sphagnales</taxon>
        <taxon>Sphagnaceae</taxon>
        <taxon>Sphagnum</taxon>
    </lineage>
</organism>
<evidence type="ECO:0000256" key="1">
    <source>
        <dbReference type="ARBA" id="ARBA00023002"/>
    </source>
</evidence>
<evidence type="ECO:0000313" key="4">
    <source>
        <dbReference type="Proteomes" id="UP001497522"/>
    </source>
</evidence>
<proteinExistence type="predicted"/>
<gene>
    <name evidence="3" type="ORF">CSSPJE1EN2_LOCUS461</name>
</gene>
<dbReference type="PANTHER" id="PTHR10366:SF852">
    <property type="entry name" value="CINNAMOYL-COA REDUCTASE CAD2"/>
    <property type="match status" value="1"/>
</dbReference>
<reference evidence="3 4" key="1">
    <citation type="submission" date="2024-03" db="EMBL/GenBank/DDBJ databases">
        <authorList>
            <consortium name="ELIXIR-Norway"/>
            <consortium name="Elixir Norway"/>
        </authorList>
    </citation>
    <scope>NUCLEOTIDE SEQUENCE [LARGE SCALE GENOMIC DNA]</scope>
</reference>
<sequence>MWYFLSKTLAEKAAWNFANEKGLNMVTIQPVTVLGPPLQASPNYGLEVIPDYLNGTMKTYRDMDKVLLGVKDMARAHIFAYESPHATGRNICCSTPVDFDLGALLTKMYPTYPISAKSDEALLTVPLGHMSTAKLDELGFQYQQPIEEAISDVETSLKEHGWLA</sequence>
<dbReference type="InterPro" id="IPR050425">
    <property type="entry name" value="NAD(P)_dehydrat-like"/>
</dbReference>